<dbReference type="EMBL" id="PKGU01000001">
    <property type="protein sequence ID" value="PKZ16244.1"/>
    <property type="molecule type" value="Genomic_DNA"/>
</dbReference>
<evidence type="ECO:0000313" key="3">
    <source>
        <dbReference type="Proteomes" id="UP000242263"/>
    </source>
</evidence>
<gene>
    <name evidence="2" type="ORF">CYJ32_02120</name>
</gene>
<dbReference type="Proteomes" id="UP000242263">
    <property type="component" value="Unassembled WGS sequence"/>
</dbReference>
<evidence type="ECO:0000313" key="2">
    <source>
        <dbReference type="EMBL" id="PKZ16244.1"/>
    </source>
</evidence>
<dbReference type="AlphaFoldDB" id="A0A2I1M7Z3"/>
<dbReference type="RefSeq" id="WP_101541213.1">
    <property type="nucleotide sequence ID" value="NZ_PKGU01000001.1"/>
</dbReference>
<protein>
    <submittedName>
        <fullName evidence="2">Helicase</fullName>
    </submittedName>
</protein>
<dbReference type="Pfam" id="PF18741">
    <property type="entry name" value="MTES_1575"/>
    <property type="match status" value="1"/>
</dbReference>
<comment type="caution">
    <text evidence="2">The sequence shown here is derived from an EMBL/GenBank/DDBJ whole genome shotgun (WGS) entry which is preliminary data.</text>
</comment>
<dbReference type="GO" id="GO:0004386">
    <property type="term" value="F:helicase activity"/>
    <property type="evidence" value="ECO:0007669"/>
    <property type="project" value="UniProtKB-KW"/>
</dbReference>
<accession>A0A2I1M7Z3</accession>
<keyword evidence="2" id="KW-0347">Helicase</keyword>
<proteinExistence type="predicted"/>
<keyword evidence="2" id="KW-0378">Hydrolase</keyword>
<dbReference type="InterPro" id="IPR049468">
    <property type="entry name" value="Restrct_endonuc-II-like_dom"/>
</dbReference>
<name>A0A2I1M7Z3_9BIFI</name>
<organism evidence="2 3">
    <name type="scientific">Alloscardovia omnicolens</name>
    <dbReference type="NCBI Taxonomy" id="419015"/>
    <lineage>
        <taxon>Bacteria</taxon>
        <taxon>Bacillati</taxon>
        <taxon>Actinomycetota</taxon>
        <taxon>Actinomycetes</taxon>
        <taxon>Bifidobacteriales</taxon>
        <taxon>Bifidobacteriaceae</taxon>
        <taxon>Alloscardovia</taxon>
    </lineage>
</organism>
<keyword evidence="2" id="KW-0547">Nucleotide-binding</keyword>
<keyword evidence="2" id="KW-0067">ATP-binding</keyword>
<reference evidence="2 3" key="1">
    <citation type="submission" date="2017-12" db="EMBL/GenBank/DDBJ databases">
        <title>Phylogenetic diversity of female urinary microbiome.</title>
        <authorList>
            <person name="Thomas-White K."/>
            <person name="Wolfe A.J."/>
        </authorList>
    </citation>
    <scope>NUCLEOTIDE SEQUENCE [LARGE SCALE GENOMIC DNA]</scope>
    <source>
        <strain evidence="2 3">UMB0064</strain>
    </source>
</reference>
<evidence type="ECO:0000259" key="1">
    <source>
        <dbReference type="Pfam" id="PF18741"/>
    </source>
</evidence>
<sequence length="1208" mass="133755">MTEDARITASSESLDTVKAWYQDYRATHGSAPIEDMNRLVARLELDHAHPSGIAQLFSNGQTHLDSLYRDEGLLKATLRKLNRVLDDKANKEHNEGSAHLSLSVGAAVWPGKNLPILLYPIRIEESDGADLSHCRIRITGSASVNESLINQLRTLGIAITADDVLAHAEGDGVSVDSDIVFKNIKQAVGTHIQKFTVNRSMVIGCFIRSSTLMLADADHIISRMENGGTGNDLVDVFAQPEEAGRRLQERELPEYRPFDCDPHEENEVGDVDNVTRYAARVVTSGTSVFMNLPVAYDSVPYAAAITSHAAMAGKTVLYAPGSAEQKRNFLLTMRSHHIDSFVLDLADPSAGAAIDKQLISAVSFQPGTAHSRFNQLADELVGVRGRLTKYLSDLHGKNDQWNVSAYETIENLARISALPTHPSTHVRFSVDTARAIVGHEEEWGRKLVRAGEIGEYTIDAPDTPWFKASLYTRDEAITAYQRVERLLDDTLPTIAKHISITAQTCGFPVPNTPHEWNKQVHVLRNLRKVLDIFQPAIFERDIDSMIEATASKAERRESNSTMGYWERRRLTKEAKSLLRAGAQPDNLRDALIVVRRQSELWREFVPRGGWPVLPPRLDDIIEIQENLERDITALSHVLDRTPVGGDLDNSSFEDLEKNLRLLYNDRKALEDLPERACLEVEFSNAGLDELIADLRARKVSPEAAPDELTLAWWTTVFESIVQSSPIIANQDGSVLSSATERFNQVDTEHVRSIGALVQESLMKRLSEIVYAHSQESNAAHAALTLQPSMRYSSIVKMHPGIVTAAKPIVVGMPVAVASETPTGEKIADIAVIDACAHIQPLELFSILSRVDTVIVLAHEETVSSASIKTLTQILPRINATARLDKRDARLSAFLIDAGYGNLPLGVAPDKIRSTVTFSHVPGNGVPNAGHGMVETSRQEIDRVVGIIEERSQSFTRIPSGYKLTVVCFNDTHRQRVGAELKLLAGKSTSLRRFLHHVAVVTINDVAGMDSTDVILTTGFAKTTQGRLIQQFGVVENPAGEGMILDALALGHAKLDIVTSFYAYEMEDERLHQRGPQLLKQLLSWAQNLEESTLHPTEHFHEDDILLNDLADRMRSRGLNVAVNYGFDTGQRIPLAVGLPNQPYVLAVCTDDKQFMSIPSTRQRHRFAVEDLEILGWSVMYVWSVAAFVNPEKEVDRIVAYLARLGDAQ</sequence>
<feature type="domain" description="Restriction endonuclease type II-like" evidence="1">
    <location>
        <begin position="1108"/>
        <end position="1200"/>
    </location>
</feature>